<dbReference type="AlphaFoldDB" id="A0A1J5DX76"/>
<comment type="caution">
    <text evidence="4">The sequence shown here is derived from an EMBL/GenBank/DDBJ whole genome shotgun (WGS) entry which is preliminary data.</text>
</comment>
<reference evidence="4 5" key="1">
    <citation type="journal article" date="2016" name="Environ. Microbiol.">
        <title>Genomic resolution of a cold subsurface aquifer community provides metabolic insights for novel microbes adapted to high CO concentrations.</title>
        <authorList>
            <person name="Probst A.J."/>
            <person name="Castelle C.J."/>
            <person name="Singh A."/>
            <person name="Brown C.T."/>
            <person name="Anantharaman K."/>
            <person name="Sharon I."/>
            <person name="Hug L.A."/>
            <person name="Burstein D."/>
            <person name="Emerson J.B."/>
            <person name="Thomas B.C."/>
            <person name="Banfield J.F."/>
        </authorList>
    </citation>
    <scope>NUCLEOTIDE SEQUENCE [LARGE SCALE GENOMIC DNA]</scope>
    <source>
        <strain evidence="4">CG2_30_40_21</strain>
    </source>
</reference>
<dbReference type="InterPro" id="IPR015946">
    <property type="entry name" value="KH_dom-like_a/b"/>
</dbReference>
<evidence type="ECO:0000313" key="5">
    <source>
        <dbReference type="Proteomes" id="UP000183085"/>
    </source>
</evidence>
<comment type="subunit">
    <text evidence="3">Forms a complex with KhpB.</text>
</comment>
<keyword evidence="3" id="KW-0961">Cell wall biogenesis/degradation</keyword>
<comment type="function">
    <text evidence="3">A probable RNA chaperone. Forms a complex with KhpB which binds to cellular RNA and controls its expression. Plays a role in peptidoglycan (PG) homeostasis and cell length regulation.</text>
</comment>
<dbReference type="HAMAP" id="MF_00088">
    <property type="entry name" value="KhpA"/>
    <property type="match status" value="1"/>
</dbReference>
<dbReference type="PROSITE" id="PS50084">
    <property type="entry name" value="KH_TYPE_1"/>
    <property type="match status" value="1"/>
</dbReference>
<organism evidence="4 5">
    <name type="scientific">Candidatus Desantisbacteria bacterium CG2_30_40_21</name>
    <dbReference type="NCBI Taxonomy" id="1817895"/>
    <lineage>
        <taxon>Bacteria</taxon>
        <taxon>Candidatus Desantisiibacteriota</taxon>
    </lineage>
</organism>
<proteinExistence type="inferred from homology"/>
<dbReference type="Gene3D" id="3.30.300.20">
    <property type="match status" value="1"/>
</dbReference>
<dbReference type="Proteomes" id="UP000183085">
    <property type="component" value="Unassembled WGS sequence"/>
</dbReference>
<protein>
    <recommendedName>
        <fullName evidence="3">RNA-binding protein KhpA</fullName>
    </recommendedName>
    <alternativeName>
        <fullName evidence="3">KH-domain protein A</fullName>
    </alternativeName>
</protein>
<dbReference type="EMBL" id="MNYI01000244">
    <property type="protein sequence ID" value="OIP36327.1"/>
    <property type="molecule type" value="Genomic_DNA"/>
</dbReference>
<evidence type="ECO:0000256" key="1">
    <source>
        <dbReference type="ARBA" id="ARBA00022490"/>
    </source>
</evidence>
<evidence type="ECO:0000256" key="2">
    <source>
        <dbReference type="ARBA" id="ARBA00022884"/>
    </source>
</evidence>
<dbReference type="GO" id="GO:0003723">
    <property type="term" value="F:RNA binding"/>
    <property type="evidence" value="ECO:0007669"/>
    <property type="project" value="UniProtKB-UniRule"/>
</dbReference>
<dbReference type="GO" id="GO:0005737">
    <property type="term" value="C:cytoplasm"/>
    <property type="evidence" value="ECO:0007669"/>
    <property type="project" value="UniProtKB-SubCell"/>
</dbReference>
<dbReference type="GO" id="GO:0071555">
    <property type="term" value="P:cell wall organization"/>
    <property type="evidence" value="ECO:0007669"/>
    <property type="project" value="UniProtKB-KW"/>
</dbReference>
<gene>
    <name evidence="3" type="primary">khpA</name>
    <name evidence="4" type="ORF">AUJ95_09520</name>
</gene>
<dbReference type="PANTHER" id="PTHR34654:SF1">
    <property type="entry name" value="RNA-BINDING PROTEIN KHPA"/>
    <property type="match status" value="1"/>
</dbReference>
<comment type="subcellular location">
    <subcellularLocation>
        <location evidence="3">Cytoplasm</location>
    </subcellularLocation>
</comment>
<dbReference type="InterPro" id="IPR020627">
    <property type="entry name" value="KhpA"/>
</dbReference>
<dbReference type="STRING" id="1817895.AUJ95_09520"/>
<dbReference type="InterPro" id="IPR009019">
    <property type="entry name" value="KH_sf_prok-type"/>
</dbReference>
<keyword evidence="2 3" id="KW-0694">RNA-binding</keyword>
<keyword evidence="1 3" id="KW-0963">Cytoplasm</keyword>
<keyword evidence="3" id="KW-0143">Chaperone</keyword>
<evidence type="ECO:0000256" key="3">
    <source>
        <dbReference type="HAMAP-Rule" id="MF_00088"/>
    </source>
</evidence>
<name>A0A1J5DX76_9BACT</name>
<keyword evidence="3" id="KW-0133">Cell shape</keyword>
<evidence type="ECO:0000313" key="4">
    <source>
        <dbReference type="EMBL" id="OIP36327.1"/>
    </source>
</evidence>
<dbReference type="CDD" id="cd22533">
    <property type="entry name" value="KH-II_YlqC-like"/>
    <property type="match status" value="1"/>
</dbReference>
<comment type="similarity">
    <text evidence="3">Belongs to the KhpA RNA-binding protein family.</text>
</comment>
<accession>A0A1J5DX76</accession>
<dbReference type="GO" id="GO:0008360">
    <property type="term" value="P:regulation of cell shape"/>
    <property type="evidence" value="ECO:0007669"/>
    <property type="project" value="UniProtKB-KW"/>
</dbReference>
<dbReference type="SUPFAM" id="SSF54814">
    <property type="entry name" value="Prokaryotic type KH domain (KH-domain type II)"/>
    <property type="match status" value="1"/>
</dbReference>
<dbReference type="Pfam" id="PF13083">
    <property type="entry name" value="KH_KhpA-B"/>
    <property type="match status" value="1"/>
</dbReference>
<dbReference type="PANTHER" id="PTHR34654">
    <property type="entry name" value="UPF0109 PROTEIN SCO5592"/>
    <property type="match status" value="1"/>
</dbReference>
<sequence>MKELTEYIVKALVDKPEMVKVTEVASERSIVLEVNVAEEDVGRVIGKQGRTISAIRVVLNAAAAKLKKRVVLELID</sequence>
<dbReference type="GO" id="GO:0009252">
    <property type="term" value="P:peptidoglycan biosynthetic process"/>
    <property type="evidence" value="ECO:0007669"/>
    <property type="project" value="UniProtKB-UniRule"/>
</dbReference>